<feature type="transmembrane region" description="Helical" evidence="2">
    <location>
        <begin position="12"/>
        <end position="35"/>
    </location>
</feature>
<name>A0A6J5ZZR0_9ZZZZ</name>
<feature type="region of interest" description="Disordered" evidence="1">
    <location>
        <begin position="112"/>
        <end position="137"/>
    </location>
</feature>
<sequence length="229" mass="23467">MAKIFGGSASRLEMYALFVAAVILIGGGISGAVVLSQSDSNSSQSAQVASSNDSQTSQASSSATDATTQSGGAGDVSNLGSPNATTSSQTESLSTTTLPLCSNYFNGCGNAPAPTQAPSNPTSTFPATSPTTWTDPGPPEPTGWISATRQPTWGSGRGEDTGISFGASWPSRLVIWWYSGGVKKYSVNGNGSVFGSGDAGVWLVPLEADQLCVWGFWNYTPWLVACTAL</sequence>
<feature type="compositionally biased region" description="Low complexity" evidence="1">
    <location>
        <begin position="118"/>
        <end position="134"/>
    </location>
</feature>
<dbReference type="AlphaFoldDB" id="A0A6J5ZZR0"/>
<evidence type="ECO:0000256" key="2">
    <source>
        <dbReference type="SAM" id="Phobius"/>
    </source>
</evidence>
<reference evidence="3" key="1">
    <citation type="submission" date="2020-05" db="EMBL/GenBank/DDBJ databases">
        <authorList>
            <person name="Chiriac C."/>
            <person name="Salcher M."/>
            <person name="Ghai R."/>
            <person name="Kavagutti S V."/>
        </authorList>
    </citation>
    <scope>NUCLEOTIDE SEQUENCE</scope>
</reference>
<keyword evidence="2" id="KW-0812">Transmembrane</keyword>
<keyword evidence="2" id="KW-1133">Transmembrane helix</keyword>
<proteinExistence type="predicted"/>
<evidence type="ECO:0000256" key="1">
    <source>
        <dbReference type="SAM" id="MobiDB-lite"/>
    </source>
</evidence>
<keyword evidence="2" id="KW-0472">Membrane</keyword>
<organism evidence="3">
    <name type="scientific">freshwater metagenome</name>
    <dbReference type="NCBI Taxonomy" id="449393"/>
    <lineage>
        <taxon>unclassified sequences</taxon>
        <taxon>metagenomes</taxon>
        <taxon>ecological metagenomes</taxon>
    </lineage>
</organism>
<protein>
    <submittedName>
        <fullName evidence="3">Unannotated protein</fullName>
    </submittedName>
</protein>
<dbReference type="EMBL" id="CAESAL010000122">
    <property type="protein sequence ID" value="CAB4346709.1"/>
    <property type="molecule type" value="Genomic_DNA"/>
</dbReference>
<evidence type="ECO:0000313" key="3">
    <source>
        <dbReference type="EMBL" id="CAB4346709.1"/>
    </source>
</evidence>
<feature type="region of interest" description="Disordered" evidence="1">
    <location>
        <begin position="44"/>
        <end position="92"/>
    </location>
</feature>
<gene>
    <name evidence="3" type="ORF">UFOPK3331_01959</name>
</gene>
<accession>A0A6J5ZZR0</accession>
<feature type="compositionally biased region" description="Low complexity" evidence="1">
    <location>
        <begin position="44"/>
        <end position="70"/>
    </location>
</feature>